<dbReference type="OrthoDB" id="10021397at2759"/>
<feature type="transmembrane region" description="Helical" evidence="13">
    <location>
        <begin position="170"/>
        <end position="189"/>
    </location>
</feature>
<dbReference type="GO" id="GO:0022857">
    <property type="term" value="F:transmembrane transporter activity"/>
    <property type="evidence" value="ECO:0007669"/>
    <property type="project" value="InterPro"/>
</dbReference>
<keyword evidence="16" id="KW-1185">Reference proteome</keyword>
<keyword evidence="5" id="KW-0926">Vacuole</keyword>
<dbReference type="GO" id="GO:0005886">
    <property type="term" value="C:plasma membrane"/>
    <property type="evidence" value="ECO:0007669"/>
    <property type="project" value="UniProtKB-SubCell"/>
</dbReference>
<dbReference type="Gene3D" id="1.20.1250.20">
    <property type="entry name" value="MFS general substrate transporter like domains"/>
    <property type="match status" value="1"/>
</dbReference>
<organism evidence="15 16">
    <name type="scientific">Didymella heteroderae</name>
    <dbReference type="NCBI Taxonomy" id="1769908"/>
    <lineage>
        <taxon>Eukaryota</taxon>
        <taxon>Fungi</taxon>
        <taxon>Dikarya</taxon>
        <taxon>Ascomycota</taxon>
        <taxon>Pezizomycotina</taxon>
        <taxon>Dothideomycetes</taxon>
        <taxon>Pleosporomycetidae</taxon>
        <taxon>Pleosporales</taxon>
        <taxon>Pleosporineae</taxon>
        <taxon>Didymellaceae</taxon>
        <taxon>Didymella</taxon>
    </lineage>
</organism>
<evidence type="ECO:0000256" key="2">
    <source>
        <dbReference type="ARBA" id="ARBA00004651"/>
    </source>
</evidence>
<gene>
    <name evidence="15" type="ORF">E8E12_008889</name>
</gene>
<comment type="function">
    <text evidence="9">Efflux pump; part of the gene cluster that mediates the biosynthesis of dothistromin (DOTH), a polyketide toxin very similar in structure to the aflatoxin precursor, versicolorin B. One function of dotC may be to transport early-stage dothistromin biosynthetic intermediates from the cytoplasm into vacuoles, thereby affecting the rate of dothistromin production.</text>
</comment>
<protein>
    <recommendedName>
        <fullName evidence="10">Efflux pump dotC</fullName>
    </recommendedName>
    <alternativeName>
        <fullName evidence="11">Dothistromin biosynthesis protein C</fullName>
    </alternativeName>
</protein>
<dbReference type="PANTHER" id="PTHR23501">
    <property type="entry name" value="MAJOR FACILITATOR SUPERFAMILY"/>
    <property type="match status" value="1"/>
</dbReference>
<feature type="region of interest" description="Disordered" evidence="12">
    <location>
        <begin position="601"/>
        <end position="658"/>
    </location>
</feature>
<evidence type="ECO:0000256" key="10">
    <source>
        <dbReference type="ARBA" id="ARBA00069956"/>
    </source>
</evidence>
<evidence type="ECO:0000256" key="3">
    <source>
        <dbReference type="ARBA" id="ARBA00007520"/>
    </source>
</evidence>
<dbReference type="PROSITE" id="PS50850">
    <property type="entry name" value="MFS"/>
    <property type="match status" value="1"/>
</dbReference>
<evidence type="ECO:0000256" key="9">
    <source>
        <dbReference type="ARBA" id="ARBA00057269"/>
    </source>
</evidence>
<evidence type="ECO:0000256" key="12">
    <source>
        <dbReference type="SAM" id="MobiDB-lite"/>
    </source>
</evidence>
<feature type="transmembrane region" description="Helical" evidence="13">
    <location>
        <begin position="228"/>
        <end position="250"/>
    </location>
</feature>
<evidence type="ECO:0000256" key="6">
    <source>
        <dbReference type="ARBA" id="ARBA00022692"/>
    </source>
</evidence>
<comment type="similarity">
    <text evidence="3">Belongs to the major facilitator superfamily. TCR/Tet family.</text>
</comment>
<feature type="compositionally biased region" description="Basic and acidic residues" evidence="12">
    <location>
        <begin position="640"/>
        <end position="658"/>
    </location>
</feature>
<dbReference type="FunFam" id="1.20.1250.20:FF:000196">
    <property type="entry name" value="MFS toxin efflux pump (AflT)"/>
    <property type="match status" value="1"/>
</dbReference>
<keyword evidence="6 13" id="KW-0812">Transmembrane</keyword>
<evidence type="ECO:0000256" key="4">
    <source>
        <dbReference type="ARBA" id="ARBA00022475"/>
    </source>
</evidence>
<feature type="compositionally biased region" description="Basic and acidic residues" evidence="12">
    <location>
        <begin position="601"/>
        <end position="622"/>
    </location>
</feature>
<feature type="compositionally biased region" description="Basic and acidic residues" evidence="12">
    <location>
        <begin position="71"/>
        <end position="81"/>
    </location>
</feature>
<keyword evidence="7 13" id="KW-1133">Transmembrane helix</keyword>
<keyword evidence="4" id="KW-1003">Cell membrane</keyword>
<feature type="transmembrane region" description="Helical" evidence="13">
    <location>
        <begin position="325"/>
        <end position="344"/>
    </location>
</feature>
<dbReference type="EMBL" id="SWKV01000027">
    <property type="protein sequence ID" value="KAF3040140.1"/>
    <property type="molecule type" value="Genomic_DNA"/>
</dbReference>
<evidence type="ECO:0000256" key="13">
    <source>
        <dbReference type="SAM" id="Phobius"/>
    </source>
</evidence>
<dbReference type="Pfam" id="PF07690">
    <property type="entry name" value="MFS_1"/>
    <property type="match status" value="1"/>
</dbReference>
<feature type="transmembrane region" description="Helical" evidence="13">
    <location>
        <begin position="397"/>
        <end position="419"/>
    </location>
</feature>
<accession>A0A9P5C0Z6</accession>
<feature type="compositionally biased region" description="Basic and acidic residues" evidence="12">
    <location>
        <begin position="46"/>
        <end position="62"/>
    </location>
</feature>
<evidence type="ECO:0000256" key="8">
    <source>
        <dbReference type="ARBA" id="ARBA00023136"/>
    </source>
</evidence>
<sequence length="658" mass="70521">MMDLSTDTNKPGRETQHTADSTADSNFPRNDIVDTPTSSRSNHTLTEGEKASRAPSDRKEEVTSANASVNRSKEEVNKDAADAPTAPTAQEDERPQRSKAKIALIMMALAVAVLLVALDITIVTTALPTIAEEFNSASGYTWVGSAYLIANSAATPIWGKVSDIFGRKPCLLITNAIFFVGSLIAALSINMNMLIGARVIQGMGGGGLIVLVNIAISDLFAMRDRGAYFGIIGGVWALASSLGPIVGGLFTQKVNWRWCFWINLPFDGLAFIILIFFLDIHTPKTPIRKGLKAVDWLGSLTMVAGTIMVLLGLEYGGISHPWDSAIVLCLIIFGAVTIGLFFVVESRLAPYPLMPLSIFSRRSNVAALGTCFCHAFVFIPGNYFLPLYFQAVLGATPILSGVYLLPTAIALSIFSILTGITIRKTGQYRPIIWFGMFMMTLGTGLFIDLGAHSSWAKIIIYQVIAGIGVGPNFQAPLIAMQSLVPKRDIATATATFGFTRNLGSAISVVVGSVIFQNEMKAQQGSLRASLGDRTASSFGGGAAGANVGLINSLPGPQKAIAREAFAKSLSKMWILYAVFGAVGLLISLLIGVNVLDKHHEETKTGLDVEKERRAEREAEKEAKRLKRASKGQSKANLPLDAEKGHVPPAAENEKEVKA</sequence>
<dbReference type="SUPFAM" id="SSF103473">
    <property type="entry name" value="MFS general substrate transporter"/>
    <property type="match status" value="1"/>
</dbReference>
<feature type="transmembrane region" description="Helical" evidence="13">
    <location>
        <begin position="139"/>
        <end position="158"/>
    </location>
</feature>
<feature type="region of interest" description="Disordered" evidence="12">
    <location>
        <begin position="1"/>
        <end position="96"/>
    </location>
</feature>
<evidence type="ECO:0000259" key="14">
    <source>
        <dbReference type="PROSITE" id="PS50850"/>
    </source>
</evidence>
<evidence type="ECO:0000256" key="7">
    <source>
        <dbReference type="ARBA" id="ARBA00022989"/>
    </source>
</evidence>
<evidence type="ECO:0000313" key="16">
    <source>
        <dbReference type="Proteomes" id="UP000758155"/>
    </source>
</evidence>
<feature type="transmembrane region" description="Helical" evidence="13">
    <location>
        <begin position="102"/>
        <end position="127"/>
    </location>
</feature>
<dbReference type="Proteomes" id="UP000758155">
    <property type="component" value="Unassembled WGS sequence"/>
</dbReference>
<feature type="transmembrane region" description="Helical" evidence="13">
    <location>
        <begin position="195"/>
        <end position="216"/>
    </location>
</feature>
<dbReference type="PRINTS" id="PR01036">
    <property type="entry name" value="TCRTETB"/>
</dbReference>
<feature type="compositionally biased region" description="Polar residues" evidence="12">
    <location>
        <begin position="18"/>
        <end position="28"/>
    </location>
</feature>
<dbReference type="InterPro" id="IPR020846">
    <property type="entry name" value="MFS_dom"/>
</dbReference>
<name>A0A9P5C0Z6_9PLEO</name>
<feature type="transmembrane region" description="Helical" evidence="13">
    <location>
        <begin position="458"/>
        <end position="479"/>
    </location>
</feature>
<feature type="transmembrane region" description="Helical" evidence="13">
    <location>
        <begin position="293"/>
        <end position="313"/>
    </location>
</feature>
<dbReference type="InterPro" id="IPR036259">
    <property type="entry name" value="MFS_trans_sf"/>
</dbReference>
<dbReference type="GO" id="GO:0005774">
    <property type="term" value="C:vacuolar membrane"/>
    <property type="evidence" value="ECO:0007669"/>
    <property type="project" value="UniProtKB-SubCell"/>
</dbReference>
<evidence type="ECO:0000313" key="15">
    <source>
        <dbReference type="EMBL" id="KAF3040140.1"/>
    </source>
</evidence>
<feature type="transmembrane region" description="Helical" evidence="13">
    <location>
        <begin position="573"/>
        <end position="595"/>
    </location>
</feature>
<reference evidence="15" key="1">
    <citation type="submission" date="2019-04" db="EMBL/GenBank/DDBJ databases">
        <title>Sequencing of skin fungus with MAO and IRED activity.</title>
        <authorList>
            <person name="Marsaioli A.J."/>
            <person name="Bonatto J.M.C."/>
            <person name="Reis Junior O."/>
        </authorList>
    </citation>
    <scope>NUCLEOTIDE SEQUENCE</scope>
    <source>
        <strain evidence="15">28M1</strain>
    </source>
</reference>
<feature type="compositionally biased region" description="Polar residues" evidence="12">
    <location>
        <begin position="35"/>
        <end position="45"/>
    </location>
</feature>
<comment type="caution">
    <text evidence="15">The sequence shown here is derived from an EMBL/GenBank/DDBJ whole genome shotgun (WGS) entry which is preliminary data.</text>
</comment>
<feature type="transmembrane region" description="Helical" evidence="13">
    <location>
        <begin position="431"/>
        <end position="452"/>
    </location>
</feature>
<comment type="subcellular location">
    <subcellularLocation>
        <location evidence="2">Cell membrane</location>
        <topology evidence="2">Multi-pass membrane protein</topology>
    </subcellularLocation>
    <subcellularLocation>
        <location evidence="1">Vacuole membrane</location>
        <topology evidence="1">Multi-pass membrane protein</topology>
    </subcellularLocation>
</comment>
<dbReference type="FunFam" id="1.20.1720.10:FF:000014">
    <property type="entry name" value="MFS drug transporter, putative"/>
    <property type="match status" value="1"/>
</dbReference>
<proteinExistence type="inferred from homology"/>
<dbReference type="Gene3D" id="1.20.1720.10">
    <property type="entry name" value="Multidrug resistance protein D"/>
    <property type="match status" value="1"/>
</dbReference>
<dbReference type="AlphaFoldDB" id="A0A9P5C0Z6"/>
<feature type="domain" description="Major facilitator superfamily (MFS) profile" evidence="14">
    <location>
        <begin position="105"/>
        <end position="595"/>
    </location>
</feature>
<evidence type="ECO:0000256" key="5">
    <source>
        <dbReference type="ARBA" id="ARBA00022554"/>
    </source>
</evidence>
<feature type="transmembrane region" description="Helical" evidence="13">
    <location>
        <begin position="262"/>
        <end position="281"/>
    </location>
</feature>
<dbReference type="CDD" id="cd17502">
    <property type="entry name" value="MFS_Azr1_MDR_like"/>
    <property type="match status" value="1"/>
</dbReference>
<evidence type="ECO:0000256" key="1">
    <source>
        <dbReference type="ARBA" id="ARBA00004128"/>
    </source>
</evidence>
<feature type="transmembrane region" description="Helical" evidence="13">
    <location>
        <begin position="365"/>
        <end position="385"/>
    </location>
</feature>
<keyword evidence="8 13" id="KW-0472">Membrane</keyword>
<dbReference type="InterPro" id="IPR011701">
    <property type="entry name" value="MFS"/>
</dbReference>
<evidence type="ECO:0000256" key="11">
    <source>
        <dbReference type="ARBA" id="ARBA00083178"/>
    </source>
</evidence>
<dbReference type="PANTHER" id="PTHR23501:SF102">
    <property type="entry name" value="DRUG TRANSPORTER, PUTATIVE (AFU_ORTHOLOGUE AFUA_3G08530)-RELATED"/>
    <property type="match status" value="1"/>
</dbReference>